<evidence type="ECO:0000256" key="2">
    <source>
        <dbReference type="SAM" id="SignalP"/>
    </source>
</evidence>
<accession>L8GXP3</accession>
<evidence type="ECO:0000313" key="3">
    <source>
        <dbReference type="EMBL" id="ELR16856.1"/>
    </source>
</evidence>
<feature type="chain" id="PRO_5003990711" evidence="2">
    <location>
        <begin position="22"/>
        <end position="108"/>
    </location>
</feature>
<feature type="signal peptide" evidence="2">
    <location>
        <begin position="1"/>
        <end position="21"/>
    </location>
</feature>
<dbReference type="AlphaFoldDB" id="L8GXP3"/>
<dbReference type="Proteomes" id="UP000011083">
    <property type="component" value="Unassembled WGS sequence"/>
</dbReference>
<dbReference type="RefSeq" id="XP_004338869.1">
    <property type="nucleotide sequence ID" value="XM_004338821.1"/>
</dbReference>
<dbReference type="KEGG" id="acan:ACA1_041930"/>
<proteinExistence type="predicted"/>
<dbReference type="GeneID" id="14917614"/>
<gene>
    <name evidence="3" type="ORF">ACA1_041930</name>
</gene>
<protein>
    <submittedName>
        <fullName evidence="3">Uncharacterized protein</fullName>
    </submittedName>
</protein>
<dbReference type="EMBL" id="KB007981">
    <property type="protein sequence ID" value="ELR16856.1"/>
    <property type="molecule type" value="Genomic_DNA"/>
</dbReference>
<feature type="non-terminal residue" evidence="3">
    <location>
        <position position="108"/>
    </location>
</feature>
<sequence>MARQLLVVAMIVVAVVALLSAVPMVASSPSCLDENGRPFKADGKIAVVVRIMVKVPTLSMSSDPNAASEPHAEAHRQAAGYEQARGAGWHPGAGVRCVPVQARLAPLQ</sequence>
<reference evidence="3 4" key="1">
    <citation type="journal article" date="2013" name="Genome Biol.">
        <title>Genome of Acanthamoeba castellanii highlights extensive lateral gene transfer and early evolution of tyrosine kinase signaling.</title>
        <authorList>
            <person name="Clarke M."/>
            <person name="Lohan A.J."/>
            <person name="Liu B."/>
            <person name="Lagkouvardos I."/>
            <person name="Roy S."/>
            <person name="Zafar N."/>
            <person name="Bertelli C."/>
            <person name="Schilde C."/>
            <person name="Kianianmomeni A."/>
            <person name="Burglin T.R."/>
            <person name="Frech C."/>
            <person name="Turcotte B."/>
            <person name="Kopec K.O."/>
            <person name="Synnott J.M."/>
            <person name="Choo C."/>
            <person name="Paponov I."/>
            <person name="Finkler A."/>
            <person name="Soon Heng Tan C."/>
            <person name="Hutchins A.P."/>
            <person name="Weinmeier T."/>
            <person name="Rattei T."/>
            <person name="Chu J.S."/>
            <person name="Gimenez G."/>
            <person name="Irimia M."/>
            <person name="Rigden D.J."/>
            <person name="Fitzpatrick D.A."/>
            <person name="Lorenzo-Morales J."/>
            <person name="Bateman A."/>
            <person name="Chiu C.H."/>
            <person name="Tang P."/>
            <person name="Hegemann P."/>
            <person name="Fromm H."/>
            <person name="Raoult D."/>
            <person name="Greub G."/>
            <person name="Miranda-Saavedra D."/>
            <person name="Chen N."/>
            <person name="Nash P."/>
            <person name="Ginger M.L."/>
            <person name="Horn M."/>
            <person name="Schaap P."/>
            <person name="Caler L."/>
            <person name="Loftus B."/>
        </authorList>
    </citation>
    <scope>NUCLEOTIDE SEQUENCE [LARGE SCALE GENOMIC DNA]</scope>
    <source>
        <strain evidence="3 4">Neff</strain>
    </source>
</reference>
<keyword evidence="4" id="KW-1185">Reference proteome</keyword>
<name>L8GXP3_ACACF</name>
<dbReference type="VEuPathDB" id="AmoebaDB:ACA1_041930"/>
<keyword evidence="2" id="KW-0732">Signal</keyword>
<evidence type="ECO:0000256" key="1">
    <source>
        <dbReference type="SAM" id="MobiDB-lite"/>
    </source>
</evidence>
<organism evidence="3 4">
    <name type="scientific">Acanthamoeba castellanii (strain ATCC 30010 / Neff)</name>
    <dbReference type="NCBI Taxonomy" id="1257118"/>
    <lineage>
        <taxon>Eukaryota</taxon>
        <taxon>Amoebozoa</taxon>
        <taxon>Discosea</taxon>
        <taxon>Longamoebia</taxon>
        <taxon>Centramoebida</taxon>
        <taxon>Acanthamoebidae</taxon>
        <taxon>Acanthamoeba</taxon>
    </lineage>
</organism>
<feature type="region of interest" description="Disordered" evidence="1">
    <location>
        <begin position="60"/>
        <end position="83"/>
    </location>
</feature>
<evidence type="ECO:0000313" key="4">
    <source>
        <dbReference type="Proteomes" id="UP000011083"/>
    </source>
</evidence>